<gene>
    <name evidence="2" type="ORF">ERS852470_02255</name>
</gene>
<organism evidence="2 3">
    <name type="scientific">Clostridium disporicum</name>
    <dbReference type="NCBI Taxonomy" id="84024"/>
    <lineage>
        <taxon>Bacteria</taxon>
        <taxon>Bacillati</taxon>
        <taxon>Bacillota</taxon>
        <taxon>Clostridia</taxon>
        <taxon>Eubacteriales</taxon>
        <taxon>Clostridiaceae</taxon>
        <taxon>Clostridium</taxon>
    </lineage>
</organism>
<evidence type="ECO:0000313" key="2">
    <source>
        <dbReference type="EMBL" id="CUO40733.1"/>
    </source>
</evidence>
<feature type="domain" description="N(4)-bis(aminopropyl)spermidine synthase C-terminal" evidence="1">
    <location>
        <begin position="63"/>
        <end position="209"/>
    </location>
</feature>
<dbReference type="InterPro" id="IPR029063">
    <property type="entry name" value="SAM-dependent_MTases_sf"/>
</dbReference>
<name>A0A174ES25_9CLOT</name>
<dbReference type="Gene3D" id="3.40.50.150">
    <property type="entry name" value="Vaccinia Virus protein VP39"/>
    <property type="match status" value="1"/>
</dbReference>
<dbReference type="RefSeq" id="WP_055276972.1">
    <property type="nucleotide sequence ID" value="NZ_CYZV01000023.1"/>
</dbReference>
<dbReference type="CDD" id="cd02440">
    <property type="entry name" value="AdoMet_MTases"/>
    <property type="match status" value="1"/>
</dbReference>
<dbReference type="Pfam" id="PF01861">
    <property type="entry name" value="BpsA_C"/>
    <property type="match status" value="1"/>
</dbReference>
<sequence length="396" mass="46640">MKADIICHIDKQKYLFDISKNKYYVYKDSKDMQGEVNITSLEKLKEIGKNLDWSIDDRYQDILDKTYEAHSMRKHYRFDLYQTPILPETAVRRALLIKEKNRKIIMIGDDDLVCVPLALLGHNITVLDADEYLLELISKINEKMNLNIKTINMNLLGKIHMEDEEKFDALFSDPISTYEGFEIFIGKGLQMLKSNGIAYVAVVDRLESILMEFCNDYDINIVNHYKRFCNSYNHKFEIIDDVSNMFILESTINTKYKYLLEQECNTDFFKSQHDMKYCVKTEYFDICKESIEYEINEVIELIKINGNFNFNISKLINNNNIYYLIYDHEDKIKIDITVYEFSRVSITLEYGVNCNIGSLKKKIAKTISHKSMRVNQFVCALSNISSRSEMDINYLY</sequence>
<protein>
    <submittedName>
        <fullName evidence="2">Methyltransferase</fullName>
    </submittedName>
</protein>
<dbReference type="InterPro" id="IPR051720">
    <property type="entry name" value="rRNA_MeTrfase/Polyamine_Synth"/>
</dbReference>
<keyword evidence="2" id="KW-0489">Methyltransferase</keyword>
<evidence type="ECO:0000259" key="1">
    <source>
        <dbReference type="Pfam" id="PF01861"/>
    </source>
</evidence>
<keyword evidence="2" id="KW-0808">Transferase</keyword>
<dbReference type="Proteomes" id="UP000095558">
    <property type="component" value="Unassembled WGS sequence"/>
</dbReference>
<dbReference type="InterPro" id="IPR002723">
    <property type="entry name" value="BpsA_C"/>
</dbReference>
<dbReference type="GO" id="GO:0032259">
    <property type="term" value="P:methylation"/>
    <property type="evidence" value="ECO:0007669"/>
    <property type="project" value="UniProtKB-KW"/>
</dbReference>
<dbReference type="GO" id="GO:0008168">
    <property type="term" value="F:methyltransferase activity"/>
    <property type="evidence" value="ECO:0007669"/>
    <property type="project" value="UniProtKB-KW"/>
</dbReference>
<reference evidence="2 3" key="1">
    <citation type="submission" date="2015-09" db="EMBL/GenBank/DDBJ databases">
        <authorList>
            <consortium name="Pathogen Informatics"/>
        </authorList>
    </citation>
    <scope>NUCLEOTIDE SEQUENCE [LARGE SCALE GENOMIC DNA]</scope>
    <source>
        <strain evidence="2 3">2789STDY5834855</strain>
    </source>
</reference>
<dbReference type="EMBL" id="CYZV01000023">
    <property type="protein sequence ID" value="CUO40733.1"/>
    <property type="molecule type" value="Genomic_DNA"/>
</dbReference>
<dbReference type="PANTHER" id="PTHR23290:SF0">
    <property type="entry name" value="RRNA N6-ADENOSINE-METHYLTRANSFERASE METTL5"/>
    <property type="match status" value="1"/>
</dbReference>
<dbReference type="GO" id="GO:0006596">
    <property type="term" value="P:polyamine biosynthetic process"/>
    <property type="evidence" value="ECO:0007669"/>
    <property type="project" value="TreeGrafter"/>
</dbReference>
<dbReference type="SUPFAM" id="SSF53335">
    <property type="entry name" value="S-adenosyl-L-methionine-dependent methyltransferases"/>
    <property type="match status" value="1"/>
</dbReference>
<dbReference type="PANTHER" id="PTHR23290">
    <property type="entry name" value="RRNA N6-ADENOSINE-METHYLTRANSFERASE METTL5"/>
    <property type="match status" value="1"/>
</dbReference>
<evidence type="ECO:0000313" key="3">
    <source>
        <dbReference type="Proteomes" id="UP000095558"/>
    </source>
</evidence>
<proteinExistence type="predicted"/>
<accession>A0A174ES25</accession>
<dbReference type="AlphaFoldDB" id="A0A174ES25"/>